<keyword evidence="4" id="KW-0809">Transit peptide</keyword>
<dbReference type="STRING" id="2070753.A0A3A2ZMD7"/>
<feature type="domain" description="Aminoglycoside phosphotransferase" evidence="7">
    <location>
        <begin position="109"/>
        <end position="381"/>
    </location>
</feature>
<gene>
    <name evidence="8" type="ORF">PHISCL_03495</name>
</gene>
<dbReference type="SUPFAM" id="SSF56112">
    <property type="entry name" value="Protein kinase-like (PK-like)"/>
    <property type="match status" value="1"/>
</dbReference>
<evidence type="ECO:0000256" key="4">
    <source>
        <dbReference type="ARBA" id="ARBA00022946"/>
    </source>
</evidence>
<dbReference type="AlphaFoldDB" id="A0A3A2ZMD7"/>
<dbReference type="InterPro" id="IPR011009">
    <property type="entry name" value="Kinase-like_dom_sf"/>
</dbReference>
<keyword evidence="9" id="KW-1185">Reference proteome</keyword>
<protein>
    <recommendedName>
        <fullName evidence="3">Altered inheritance of mitochondria protein 9, mitochondrial</fullName>
    </recommendedName>
    <alternativeName>
        <fullName evidence="6">Found in mitochondrial proteome protein 29</fullName>
    </alternativeName>
</protein>
<evidence type="ECO:0000313" key="9">
    <source>
        <dbReference type="Proteomes" id="UP000266188"/>
    </source>
</evidence>
<evidence type="ECO:0000256" key="2">
    <source>
        <dbReference type="ARBA" id="ARBA00005543"/>
    </source>
</evidence>
<dbReference type="InterPro" id="IPR002575">
    <property type="entry name" value="Aminoglycoside_PTrfase"/>
</dbReference>
<comment type="similarity">
    <text evidence="2">Belongs to the AIM9 family.</text>
</comment>
<evidence type="ECO:0000256" key="5">
    <source>
        <dbReference type="ARBA" id="ARBA00023128"/>
    </source>
</evidence>
<reference evidence="9" key="1">
    <citation type="submission" date="2017-02" db="EMBL/GenBank/DDBJ databases">
        <authorList>
            <person name="Tafer H."/>
            <person name="Lopandic K."/>
        </authorList>
    </citation>
    <scope>NUCLEOTIDE SEQUENCE [LARGE SCALE GENOMIC DNA]</scope>
    <source>
        <strain evidence="9">CBS 366.77</strain>
    </source>
</reference>
<evidence type="ECO:0000259" key="7">
    <source>
        <dbReference type="Pfam" id="PF01636"/>
    </source>
</evidence>
<dbReference type="Gene3D" id="3.90.1200.10">
    <property type="match status" value="1"/>
</dbReference>
<evidence type="ECO:0000256" key="3">
    <source>
        <dbReference type="ARBA" id="ARBA00016197"/>
    </source>
</evidence>
<dbReference type="Proteomes" id="UP000266188">
    <property type="component" value="Unassembled WGS sequence"/>
</dbReference>
<keyword evidence="5" id="KW-0496">Mitochondrion</keyword>
<comment type="subcellular location">
    <subcellularLocation>
        <location evidence="1">Mitochondrion</location>
    </subcellularLocation>
</comment>
<dbReference type="InterPro" id="IPR051035">
    <property type="entry name" value="Mito_inheritance_9"/>
</dbReference>
<evidence type="ECO:0000313" key="8">
    <source>
        <dbReference type="EMBL" id="RJE24176.1"/>
    </source>
</evidence>
<dbReference type="OrthoDB" id="2831558at2759"/>
<proteinExistence type="inferred from homology"/>
<sequence length="584" mass="67433">MKPLFPIPSFLLIRHLSKPTRLSKPQFHVKHPLTALPIRHHHSIPNPETIYAYTSGRWLVSEDLQLKQRYMTFDINKLCSLAVEECNKNKTNTNVQTKATKCINITKLEGASNKALVLTMDNGSELVAKIPCLNAGPKFWTTASEVATLMFLKKCTSIPVPDVYSWSSEAENRYAVGAEYILMSKADGVSLDEKWVDMTRAEKHKVIDRVIEIERELSNLIFPAYGNLYLRVDVPARWNSYPLSSKMDPEGLFCVGPSYSSIWLNEKLSGMKADEGPWKTFESFAANYPQREKARVAKSPDKIQSQLNTFHENQSVEELNSFIERITSTLPILCAHGPVKETSIPVLWHMDLNLNNIFVDSENPTKITSIIDWQSARIRPLFMQAHFPRFVEPRGWKFLPFPAMPALPDDFDSLSEEEKEKAKRTLSDAMISKYYELRTRATEENRKIFTALSFDRRLWEPFLYCQLFSHGSLVPNINTLIRLSEAWSELGLPGDCPYRLTEEELKRHYSRVDDYDARREIRETVFNALRTDESGWVENERFEAVKEMQKQLWEEFVRMVVEEGGEMGIEEARRVWPFPTPDDC</sequence>
<comment type="caution">
    <text evidence="8">The sequence shown here is derived from an EMBL/GenBank/DDBJ whole genome shotgun (WGS) entry which is preliminary data.</text>
</comment>
<evidence type="ECO:0000256" key="1">
    <source>
        <dbReference type="ARBA" id="ARBA00004173"/>
    </source>
</evidence>
<evidence type="ECO:0000256" key="6">
    <source>
        <dbReference type="ARBA" id="ARBA00031849"/>
    </source>
</evidence>
<dbReference type="Pfam" id="PF01636">
    <property type="entry name" value="APH"/>
    <property type="match status" value="1"/>
</dbReference>
<organism evidence="8 9">
    <name type="scientific">Aspergillus sclerotialis</name>
    <dbReference type="NCBI Taxonomy" id="2070753"/>
    <lineage>
        <taxon>Eukaryota</taxon>
        <taxon>Fungi</taxon>
        <taxon>Dikarya</taxon>
        <taxon>Ascomycota</taxon>
        <taxon>Pezizomycotina</taxon>
        <taxon>Eurotiomycetes</taxon>
        <taxon>Eurotiomycetidae</taxon>
        <taxon>Eurotiales</taxon>
        <taxon>Aspergillaceae</taxon>
        <taxon>Aspergillus</taxon>
        <taxon>Aspergillus subgen. Polypaecilum</taxon>
    </lineage>
</organism>
<dbReference type="PANTHER" id="PTHR36091:SF1">
    <property type="entry name" value="ALTERED INHERITANCE OF MITOCHONDRIA PROTEIN 9, MITOCHONDRIAL"/>
    <property type="match status" value="1"/>
</dbReference>
<dbReference type="GO" id="GO:0005739">
    <property type="term" value="C:mitochondrion"/>
    <property type="evidence" value="ECO:0007669"/>
    <property type="project" value="UniProtKB-SubCell"/>
</dbReference>
<dbReference type="EMBL" id="MVGC01000091">
    <property type="protein sequence ID" value="RJE24176.1"/>
    <property type="molecule type" value="Genomic_DNA"/>
</dbReference>
<dbReference type="PANTHER" id="PTHR36091">
    <property type="entry name" value="ALTERED INHERITANCE OF MITOCHONDRIA PROTEIN 9, MITOCHONDRIAL"/>
    <property type="match status" value="1"/>
</dbReference>
<accession>A0A3A2ZMD7</accession>
<name>A0A3A2ZMD7_9EURO</name>